<dbReference type="STRING" id="109280.ENSHCOP00000001993"/>
<dbReference type="Ensembl" id="ENSHCOT00000011159.1">
    <property type="protein sequence ID" value="ENSHCOP00000001993.1"/>
    <property type="gene ID" value="ENSHCOG00000003065.1"/>
</dbReference>
<accession>A0A3Q2XD30</accession>
<dbReference type="PRINTS" id="PR00669">
    <property type="entry name" value="INHIBINA"/>
</dbReference>
<proteinExistence type="predicted"/>
<dbReference type="OMA" id="LMSAHFC"/>
<dbReference type="GeneTree" id="ENSGT01120000276071"/>
<reference evidence="1" key="2">
    <citation type="submission" date="2025-09" db="UniProtKB">
        <authorList>
            <consortium name="Ensembl"/>
        </authorList>
    </citation>
    <scope>IDENTIFICATION</scope>
</reference>
<evidence type="ECO:0000313" key="2">
    <source>
        <dbReference type="Proteomes" id="UP000264820"/>
    </source>
</evidence>
<sequence length="245" mass="27799">MLSCVMLPLGPWWLHYMIHSYPAEDYKNNCYYWVRVITFNMSNVKGLNVLELKYTLCKQILCLTLENASCGRSDSPKQKHLTYYFQPSANYQRLMSAHFCFYARGATANSSAAITILTLRRADSSGGRRSSPDGWTTYILDQNHEAGQIPFHLHINPRPAHSPRRAEDHMPWSPLAIDLLQRPSQESPQHKDCGRAEIQISFQELGWDGVPGSMMSLGITTTSDGGYSFQHEILPNIIPEKCTCI</sequence>
<organism evidence="1 2">
    <name type="scientific">Hippocampus comes</name>
    <name type="common">Tiger tail seahorse</name>
    <dbReference type="NCBI Taxonomy" id="109280"/>
    <lineage>
        <taxon>Eukaryota</taxon>
        <taxon>Metazoa</taxon>
        <taxon>Chordata</taxon>
        <taxon>Craniata</taxon>
        <taxon>Vertebrata</taxon>
        <taxon>Euteleostomi</taxon>
        <taxon>Actinopterygii</taxon>
        <taxon>Neopterygii</taxon>
        <taxon>Teleostei</taxon>
        <taxon>Neoteleostei</taxon>
        <taxon>Acanthomorphata</taxon>
        <taxon>Syngnathiaria</taxon>
        <taxon>Syngnathiformes</taxon>
        <taxon>Syngnathoidei</taxon>
        <taxon>Syngnathidae</taxon>
        <taxon>Hippocampus</taxon>
    </lineage>
</organism>
<reference evidence="1" key="1">
    <citation type="submission" date="2025-08" db="UniProtKB">
        <authorList>
            <consortium name="Ensembl"/>
        </authorList>
    </citation>
    <scope>IDENTIFICATION</scope>
</reference>
<name>A0A3Q2XD30_HIPCM</name>
<dbReference type="Proteomes" id="UP000264820">
    <property type="component" value="Unplaced"/>
</dbReference>
<protein>
    <submittedName>
        <fullName evidence="1">Uncharacterized protein</fullName>
    </submittedName>
</protein>
<evidence type="ECO:0000313" key="1">
    <source>
        <dbReference type="Ensembl" id="ENSHCOP00000001993.1"/>
    </source>
</evidence>
<keyword evidence="2" id="KW-1185">Reference proteome</keyword>
<dbReference type="AlphaFoldDB" id="A0A3Q2XD30"/>